<gene>
    <name evidence="3" type="ORF">M6B38_167750</name>
</gene>
<accession>A0AAX6EWS4</accession>
<organism evidence="3 4">
    <name type="scientific">Iris pallida</name>
    <name type="common">Sweet iris</name>
    <dbReference type="NCBI Taxonomy" id="29817"/>
    <lineage>
        <taxon>Eukaryota</taxon>
        <taxon>Viridiplantae</taxon>
        <taxon>Streptophyta</taxon>
        <taxon>Embryophyta</taxon>
        <taxon>Tracheophyta</taxon>
        <taxon>Spermatophyta</taxon>
        <taxon>Magnoliopsida</taxon>
        <taxon>Liliopsida</taxon>
        <taxon>Asparagales</taxon>
        <taxon>Iridaceae</taxon>
        <taxon>Iridoideae</taxon>
        <taxon>Irideae</taxon>
        <taxon>Iris</taxon>
    </lineage>
</organism>
<keyword evidence="1" id="KW-0812">Transmembrane</keyword>
<evidence type="ECO:0000313" key="4">
    <source>
        <dbReference type="Proteomes" id="UP001140949"/>
    </source>
</evidence>
<feature type="transmembrane region" description="Helical" evidence="1">
    <location>
        <begin position="12"/>
        <end position="30"/>
    </location>
</feature>
<dbReference type="PANTHER" id="PTHR47602">
    <property type="entry name" value="F-BOX PROTEIN SKIP22"/>
    <property type="match status" value="1"/>
</dbReference>
<reference evidence="3" key="2">
    <citation type="submission" date="2023-04" db="EMBL/GenBank/DDBJ databases">
        <authorList>
            <person name="Bruccoleri R.E."/>
            <person name="Oakeley E.J."/>
            <person name="Faust A.-M."/>
            <person name="Dessus-Babus S."/>
            <person name="Altorfer M."/>
            <person name="Burckhardt D."/>
            <person name="Oertli M."/>
            <person name="Naumann U."/>
            <person name="Petersen F."/>
            <person name="Wong J."/>
        </authorList>
    </citation>
    <scope>NUCLEOTIDE SEQUENCE</scope>
    <source>
        <strain evidence="3">GSM-AAB239-AS_SAM_17_03QT</strain>
        <tissue evidence="3">Leaf</tissue>
    </source>
</reference>
<dbReference type="PANTHER" id="PTHR47602:SF2">
    <property type="entry name" value="F-BOX PROTEIN SKIP22"/>
    <property type="match status" value="1"/>
</dbReference>
<dbReference type="Gene3D" id="3.40.1000.30">
    <property type="match status" value="1"/>
</dbReference>
<keyword evidence="4" id="KW-1185">Reference proteome</keyword>
<proteinExistence type="predicted"/>
<comment type="caution">
    <text evidence="3">The sequence shown here is derived from an EMBL/GenBank/DDBJ whole genome shotgun (WGS) entry which is preliminary data.</text>
</comment>
<evidence type="ECO:0000256" key="1">
    <source>
        <dbReference type="SAM" id="Phobius"/>
    </source>
</evidence>
<dbReference type="InterPro" id="IPR001810">
    <property type="entry name" value="F-box_dom"/>
</dbReference>
<dbReference type="EMBL" id="JANAVB010033420">
    <property type="protein sequence ID" value="KAJ6808235.1"/>
    <property type="molecule type" value="Genomic_DNA"/>
</dbReference>
<dbReference type="PROSITE" id="PS50181">
    <property type="entry name" value="FBOX"/>
    <property type="match status" value="1"/>
</dbReference>
<dbReference type="InterPro" id="IPR036047">
    <property type="entry name" value="F-box-like_dom_sf"/>
</dbReference>
<dbReference type="Gene3D" id="1.20.1280.50">
    <property type="match status" value="1"/>
</dbReference>
<evidence type="ECO:0000259" key="2">
    <source>
        <dbReference type="PROSITE" id="PS50181"/>
    </source>
</evidence>
<evidence type="ECO:0000313" key="3">
    <source>
        <dbReference type="EMBL" id="KAJ6808235.1"/>
    </source>
</evidence>
<dbReference type="Proteomes" id="UP001140949">
    <property type="component" value="Unassembled WGS sequence"/>
</dbReference>
<keyword evidence="1" id="KW-0472">Membrane</keyword>
<sequence length="292" mass="32670">MELEKDGIKGNLGLLVVAVHAIFLELGFVVCDGIEPSRLPKYWNLATVSISLRYTVSDLVDPVKVAVLKFSLTGKFVSFYGYLSGVDGPDVHRLYLDSSKVAPLADLVSPDGEKEKEVCLPLLIYICEKNGLPSPPCFARLPTDLKFMILELLSGVDVARVGYASSELKYLSGNDELWKQKFVKEFGVAKEREAAGGTSWKEKFKKNWVKKRNAEMMRDVRENVYRVPQVIGMPRYPPFAPPRFPMWGGDYDVVPFIGGSVPIGGLGFPNLPRRWNFIPHCNLDGRNHDFIG</sequence>
<protein>
    <submittedName>
        <fullName evidence="3">F-box protein SKIP22-like</fullName>
    </submittedName>
</protein>
<dbReference type="SUPFAM" id="SSF81383">
    <property type="entry name" value="F-box domain"/>
    <property type="match status" value="1"/>
</dbReference>
<reference evidence="3" key="1">
    <citation type="journal article" date="2023" name="GigaByte">
        <title>Genome assembly of the bearded iris, Iris pallida Lam.</title>
        <authorList>
            <person name="Bruccoleri R.E."/>
            <person name="Oakeley E.J."/>
            <person name="Faust A.M.E."/>
            <person name="Altorfer M."/>
            <person name="Dessus-Babus S."/>
            <person name="Burckhardt D."/>
            <person name="Oertli M."/>
            <person name="Naumann U."/>
            <person name="Petersen F."/>
            <person name="Wong J."/>
        </authorList>
    </citation>
    <scope>NUCLEOTIDE SEQUENCE</scope>
    <source>
        <strain evidence="3">GSM-AAB239-AS_SAM_17_03QT</strain>
    </source>
</reference>
<feature type="domain" description="F-box" evidence="2">
    <location>
        <begin position="135"/>
        <end position="181"/>
    </location>
</feature>
<dbReference type="CDD" id="cd22165">
    <property type="entry name" value="F-box_AtSKIP22-like"/>
    <property type="match status" value="1"/>
</dbReference>
<dbReference type="AlphaFoldDB" id="A0AAX6EWS4"/>
<name>A0AAX6EWS4_IRIPA</name>
<keyword evidence="1" id="KW-1133">Transmembrane helix</keyword>